<name>A0A1G6M639_9NOCA</name>
<evidence type="ECO:0000313" key="3">
    <source>
        <dbReference type="Proteomes" id="UP000199417"/>
    </source>
</evidence>
<organism evidence="2 3">
    <name type="scientific">Rhodococcus tukisamuensis</name>
    <dbReference type="NCBI Taxonomy" id="168276"/>
    <lineage>
        <taxon>Bacteria</taxon>
        <taxon>Bacillati</taxon>
        <taxon>Actinomycetota</taxon>
        <taxon>Actinomycetes</taxon>
        <taxon>Mycobacteriales</taxon>
        <taxon>Nocardiaceae</taxon>
        <taxon>Rhodococcus</taxon>
    </lineage>
</organism>
<evidence type="ECO:0000256" key="1">
    <source>
        <dbReference type="SAM" id="MobiDB-lite"/>
    </source>
</evidence>
<dbReference type="EMBL" id="FNAB01000001">
    <property type="protein sequence ID" value="SDC50774.1"/>
    <property type="molecule type" value="Genomic_DNA"/>
</dbReference>
<keyword evidence="3" id="KW-1185">Reference proteome</keyword>
<feature type="region of interest" description="Disordered" evidence="1">
    <location>
        <begin position="1"/>
        <end position="35"/>
    </location>
</feature>
<dbReference type="STRING" id="168276.SAMN05444580_10167"/>
<accession>A0A1G6M639</accession>
<sequence>MPKLREGGRGTQGPSPPITVGGVSTLLTLQPPAPRDPEPPFAGLLFEVCADVDAVRARRRGVLFGPPVIAAGALLAAPGQVPDEPVCVRLDADPDLLPASPPRPSRFEIDCSADQLDDVVALAQGDPKPLPARLVVFVERGDQSRGWAAESAARIADAGAHPGLDVGAAAEDVADFLAVLAHSDAGFVARARTGTEVVAVLAATVAALRGDDIAAAFAAADPVPVAALSPAAAAAVREVLVGVAVDDATEAESYLFEHGIAADLKG</sequence>
<gene>
    <name evidence="2" type="ORF">SAMN05444580_10167</name>
</gene>
<evidence type="ECO:0000313" key="2">
    <source>
        <dbReference type="EMBL" id="SDC50774.1"/>
    </source>
</evidence>
<protein>
    <submittedName>
        <fullName evidence="2">Uncharacterized protein</fullName>
    </submittedName>
</protein>
<dbReference type="Proteomes" id="UP000199417">
    <property type="component" value="Unassembled WGS sequence"/>
</dbReference>
<proteinExistence type="predicted"/>
<dbReference type="AlphaFoldDB" id="A0A1G6M639"/>
<reference evidence="2 3" key="1">
    <citation type="submission" date="2016-10" db="EMBL/GenBank/DDBJ databases">
        <authorList>
            <person name="de Groot N.N."/>
        </authorList>
    </citation>
    <scope>NUCLEOTIDE SEQUENCE [LARGE SCALE GENOMIC DNA]</scope>
    <source>
        <strain evidence="2 3">JCM 11308</strain>
    </source>
</reference>